<dbReference type="GeneID" id="7842541"/>
<dbReference type="Proteomes" id="UP000009168">
    <property type="component" value="Unassembled WGS sequence"/>
</dbReference>
<dbReference type="CDD" id="cd00038">
    <property type="entry name" value="CAP_ED"/>
    <property type="match status" value="1"/>
</dbReference>
<protein>
    <submittedName>
        <fullName evidence="4">Cation channel family protein</fullName>
    </submittedName>
</protein>
<evidence type="ECO:0000313" key="5">
    <source>
        <dbReference type="Proteomes" id="UP000009168"/>
    </source>
</evidence>
<dbReference type="Gene3D" id="1.10.287.630">
    <property type="entry name" value="Helix hairpin bin"/>
    <property type="match status" value="1"/>
</dbReference>
<dbReference type="InterPro" id="IPR000595">
    <property type="entry name" value="cNMP-bd_dom"/>
</dbReference>
<feature type="transmembrane region" description="Helical" evidence="2">
    <location>
        <begin position="357"/>
        <end position="374"/>
    </location>
</feature>
<sequence>MFVVYLFNQINQNFNFQQKQTNCSLSMSKNESSNFHQENTNNNCNTNDVNHLRYIMGRQILKKYSAKFLSVLRSKMLQKMSKQQFEILNDKSHRLEDFESKQSTPFLNKWSQNKQYTNLNSLICLSLQIPLFSTESNTIFILNGIETALFYVLGFYFSTLSCFQTQGQAPQFIDKMNLVFIIIQLIQLAIQFNSGIYREGKYISDRFQILKNCLTSYIFYSRISIIAIFLHIEISYQQNFIYLFIIIAHSYSIFCFLSKLQEKVVQFQILKKITSLILLINYAFCIAHVASLMWVYIGIAESQAQQKSWIAQFLKIDENNIEQNKFEIYIASLHYIIVTMVTVGYGDIYPTTSNERLLNILVMITSSFVFAYIVNSVGQILSEIHNSKKEIENKKSIIKAYMKKKNVSIELQQKILQYLYYFWIKSKNSKCNEEQLIINELSDELKQTLLMEANKLIVQDYILFSQNFSEQFLQKVVQIIQEKNFCPFQQIFSVGEKNTSIYFVEEGSAEKYIDLYEPVSLNKKGIHIIQTLEKGMFFGVQEFFTGKQRLFNVRSKDFCTLLCIDREDFMHLLKDFSKDFERFCDIRDTLIFNPEKSDVKLECYGCQQLNHLIENCPYVHYIPDQQKVILKNGYNYVENKRSIFRRKKLKMTKNNTFHNILQIQIDQNKFQISRNDIIEQYMADNIQFDDDSEQGSDNNSNKEDDQAENFATSIREIQKLEDRNTIFLNSPCQRDEVFAANMNQSLDKYDSYERLKSGQSQIKDIPQNFSQSLVKRQISQLFYENQDDHREKNRKSTFVNSQSNQINLAPLTPGINRSKSRSNQNIEPEMFNEGQSLHQVSSPHKISLPSITELNSSQNINQIEQVQKERNNTYISKNQPPAQYQSTANGSGNSLSFNKKINENLKRNSIDTMKTSFINQNKQFFLRNQKNRNMSKILFQQVEQHIQKLQEQFIQTQLQNKTIYQQENYLIYFDLVKSFTNYKPQYNVAEVLKNYRILQLKSLNLDIFKFQPSLQPDEQKNISRSFSNLKKRRQSKGLAQNQGKQLLKKYNIQQDEIDASQQSYLKDSIQKKPGFSDFIFKIQSASFLDTLTNKNNKYQSPLIIGRPEQNQNSGLENKFYNNEKEEFIVDTPKSSVHSLKYLPQYKNFEISKKSQFHDNSNTNQNSDIYGYRDRSDSEIIKEIDISSIHY</sequence>
<dbReference type="eggNOG" id="KOG0500">
    <property type="taxonomic scope" value="Eukaryota"/>
</dbReference>
<name>I7M2Z8_TETTS</name>
<dbReference type="GO" id="GO:0005249">
    <property type="term" value="F:voltage-gated potassium channel activity"/>
    <property type="evidence" value="ECO:0007669"/>
    <property type="project" value="TreeGrafter"/>
</dbReference>
<evidence type="ECO:0000259" key="3">
    <source>
        <dbReference type="PROSITE" id="PS50042"/>
    </source>
</evidence>
<dbReference type="PROSITE" id="PS50042">
    <property type="entry name" value="CNMP_BINDING_3"/>
    <property type="match status" value="1"/>
</dbReference>
<evidence type="ECO:0000256" key="1">
    <source>
        <dbReference type="SAM" id="MobiDB-lite"/>
    </source>
</evidence>
<feature type="transmembrane region" description="Helical" evidence="2">
    <location>
        <begin position="217"/>
        <end position="234"/>
    </location>
</feature>
<feature type="transmembrane region" description="Helical" evidence="2">
    <location>
        <begin position="278"/>
        <end position="299"/>
    </location>
</feature>
<dbReference type="Pfam" id="PF07885">
    <property type="entry name" value="Ion_trans_2"/>
    <property type="match status" value="1"/>
</dbReference>
<dbReference type="GO" id="GO:0003254">
    <property type="term" value="P:regulation of membrane depolarization"/>
    <property type="evidence" value="ECO:0007669"/>
    <property type="project" value="TreeGrafter"/>
</dbReference>
<reference evidence="5" key="1">
    <citation type="journal article" date="2006" name="PLoS Biol.">
        <title>Macronuclear genome sequence of the ciliate Tetrahymena thermophila, a model eukaryote.</title>
        <authorList>
            <person name="Eisen J.A."/>
            <person name="Coyne R.S."/>
            <person name="Wu M."/>
            <person name="Wu D."/>
            <person name="Thiagarajan M."/>
            <person name="Wortman J.R."/>
            <person name="Badger J.H."/>
            <person name="Ren Q."/>
            <person name="Amedeo P."/>
            <person name="Jones K.M."/>
            <person name="Tallon L.J."/>
            <person name="Delcher A.L."/>
            <person name="Salzberg S.L."/>
            <person name="Silva J.C."/>
            <person name="Haas B.J."/>
            <person name="Majoros W.H."/>
            <person name="Farzad M."/>
            <person name="Carlton J.M."/>
            <person name="Smith R.K. Jr."/>
            <person name="Garg J."/>
            <person name="Pearlman R.E."/>
            <person name="Karrer K.M."/>
            <person name="Sun L."/>
            <person name="Manning G."/>
            <person name="Elde N.C."/>
            <person name="Turkewitz A.P."/>
            <person name="Asai D.J."/>
            <person name="Wilkes D.E."/>
            <person name="Wang Y."/>
            <person name="Cai H."/>
            <person name="Collins K."/>
            <person name="Stewart B.A."/>
            <person name="Lee S.R."/>
            <person name="Wilamowska K."/>
            <person name="Weinberg Z."/>
            <person name="Ruzzo W.L."/>
            <person name="Wloga D."/>
            <person name="Gaertig J."/>
            <person name="Frankel J."/>
            <person name="Tsao C.-C."/>
            <person name="Gorovsky M.A."/>
            <person name="Keeling P.J."/>
            <person name="Waller R.F."/>
            <person name="Patron N.J."/>
            <person name="Cherry J.M."/>
            <person name="Stover N.A."/>
            <person name="Krieger C.J."/>
            <person name="del Toro C."/>
            <person name="Ryder H.F."/>
            <person name="Williamson S.C."/>
            <person name="Barbeau R.A."/>
            <person name="Hamilton E.P."/>
            <person name="Orias E."/>
        </authorList>
    </citation>
    <scope>NUCLEOTIDE SEQUENCE [LARGE SCALE GENOMIC DNA]</scope>
    <source>
        <strain evidence="5">SB210</strain>
    </source>
</reference>
<dbReference type="GO" id="GO:0035725">
    <property type="term" value="P:sodium ion transmembrane transport"/>
    <property type="evidence" value="ECO:0007669"/>
    <property type="project" value="TreeGrafter"/>
</dbReference>
<keyword evidence="2" id="KW-1133">Transmembrane helix</keyword>
<dbReference type="Gene3D" id="1.10.287.70">
    <property type="match status" value="1"/>
</dbReference>
<evidence type="ECO:0000256" key="2">
    <source>
        <dbReference type="SAM" id="Phobius"/>
    </source>
</evidence>
<feature type="transmembrane region" description="Helical" evidence="2">
    <location>
        <begin position="178"/>
        <end position="196"/>
    </location>
</feature>
<keyword evidence="2" id="KW-0472">Membrane</keyword>
<dbReference type="SMART" id="SM00100">
    <property type="entry name" value="cNMP"/>
    <property type="match status" value="1"/>
</dbReference>
<dbReference type="InterPro" id="IPR014710">
    <property type="entry name" value="RmlC-like_jellyroll"/>
</dbReference>
<feature type="domain" description="Cyclic nucleotide-binding" evidence="3">
    <location>
        <begin position="464"/>
        <end position="573"/>
    </location>
</feature>
<dbReference type="EMBL" id="GG662556">
    <property type="protein sequence ID" value="EAS01781.3"/>
    <property type="molecule type" value="Genomic_DNA"/>
</dbReference>
<feature type="transmembrane region" description="Helical" evidence="2">
    <location>
        <begin position="240"/>
        <end position="257"/>
    </location>
</feature>
<dbReference type="PANTHER" id="PTHR45689:SF5">
    <property type="entry name" value="I[[H]] CHANNEL, ISOFORM E"/>
    <property type="match status" value="1"/>
</dbReference>
<evidence type="ECO:0000313" key="4">
    <source>
        <dbReference type="EMBL" id="EAS01781.3"/>
    </source>
</evidence>
<organism evidence="4 5">
    <name type="scientific">Tetrahymena thermophila (strain SB210)</name>
    <dbReference type="NCBI Taxonomy" id="312017"/>
    <lineage>
        <taxon>Eukaryota</taxon>
        <taxon>Sar</taxon>
        <taxon>Alveolata</taxon>
        <taxon>Ciliophora</taxon>
        <taxon>Intramacronucleata</taxon>
        <taxon>Oligohymenophorea</taxon>
        <taxon>Hymenostomatida</taxon>
        <taxon>Tetrahymenina</taxon>
        <taxon>Tetrahymenidae</taxon>
        <taxon>Tetrahymena</taxon>
    </lineage>
</organism>
<dbReference type="OrthoDB" id="433309at2759"/>
<feature type="region of interest" description="Disordered" evidence="1">
    <location>
        <begin position="784"/>
        <end position="822"/>
    </location>
</feature>
<dbReference type="Pfam" id="PF00027">
    <property type="entry name" value="cNMP_binding"/>
    <property type="match status" value="1"/>
</dbReference>
<feature type="transmembrane region" description="Helical" evidence="2">
    <location>
        <begin position="139"/>
        <end position="158"/>
    </location>
</feature>
<dbReference type="SUPFAM" id="SSF51206">
    <property type="entry name" value="cAMP-binding domain-like"/>
    <property type="match status" value="1"/>
</dbReference>
<keyword evidence="5" id="KW-1185">Reference proteome</keyword>
<feature type="transmembrane region" description="Helical" evidence="2">
    <location>
        <begin position="328"/>
        <end position="345"/>
    </location>
</feature>
<dbReference type="AlphaFoldDB" id="I7M2Z8"/>
<dbReference type="InterPro" id="IPR051413">
    <property type="entry name" value="K/Na_HCN_channel"/>
</dbReference>
<keyword evidence="2" id="KW-0812">Transmembrane</keyword>
<dbReference type="RefSeq" id="XP_001022026.3">
    <property type="nucleotide sequence ID" value="XM_001022026.3"/>
</dbReference>
<feature type="compositionally biased region" description="Polar residues" evidence="1">
    <location>
        <begin position="796"/>
        <end position="807"/>
    </location>
</feature>
<dbReference type="GO" id="GO:0098855">
    <property type="term" value="C:HCN channel complex"/>
    <property type="evidence" value="ECO:0007669"/>
    <property type="project" value="TreeGrafter"/>
</dbReference>
<dbReference type="Gene3D" id="2.60.120.10">
    <property type="entry name" value="Jelly Rolls"/>
    <property type="match status" value="1"/>
</dbReference>
<proteinExistence type="predicted"/>
<dbReference type="InterPro" id="IPR013099">
    <property type="entry name" value="K_chnl_dom"/>
</dbReference>
<dbReference type="SUPFAM" id="SSF81324">
    <property type="entry name" value="Voltage-gated potassium channels"/>
    <property type="match status" value="1"/>
</dbReference>
<gene>
    <name evidence="4" type="ORF">TTHERM_00564270</name>
</gene>
<dbReference type="PANTHER" id="PTHR45689">
    <property type="entry name" value="I[[H]] CHANNEL, ISOFORM E"/>
    <property type="match status" value="1"/>
</dbReference>
<dbReference type="KEGG" id="tet:TTHERM_00564270"/>
<dbReference type="InterPro" id="IPR018490">
    <property type="entry name" value="cNMP-bd_dom_sf"/>
</dbReference>
<feature type="region of interest" description="Disordered" evidence="1">
    <location>
        <begin position="876"/>
        <end position="895"/>
    </location>
</feature>
<dbReference type="InParanoid" id="I7M2Z8"/>
<accession>I7M2Z8</accession>
<feature type="region of interest" description="Disordered" evidence="1">
    <location>
        <begin position="689"/>
        <end position="708"/>
    </location>
</feature>